<accession>A0A2T5BRU2</accession>
<dbReference type="Proteomes" id="UP000243859">
    <property type="component" value="Unassembled WGS sequence"/>
</dbReference>
<dbReference type="AlphaFoldDB" id="A0A2T5BRU2"/>
<evidence type="ECO:0000313" key="3">
    <source>
        <dbReference type="Proteomes" id="UP000243859"/>
    </source>
</evidence>
<dbReference type="EMBL" id="QAAA01000009">
    <property type="protein sequence ID" value="PTN02005.1"/>
    <property type="molecule type" value="Genomic_DNA"/>
</dbReference>
<dbReference type="RefSeq" id="WP_107892679.1">
    <property type="nucleotide sequence ID" value="NZ_NHSI01000032.1"/>
</dbReference>
<organism evidence="2 3">
    <name type="scientific">Rhodovulum imhoffii</name>
    <dbReference type="NCBI Taxonomy" id="365340"/>
    <lineage>
        <taxon>Bacteria</taxon>
        <taxon>Pseudomonadati</taxon>
        <taxon>Pseudomonadota</taxon>
        <taxon>Alphaproteobacteria</taxon>
        <taxon>Rhodobacterales</taxon>
        <taxon>Paracoccaceae</taxon>
        <taxon>Rhodovulum</taxon>
    </lineage>
</organism>
<reference evidence="2 3" key="1">
    <citation type="submission" date="2018-04" db="EMBL/GenBank/DDBJ databases">
        <title>Genomic Encyclopedia of Archaeal and Bacterial Type Strains, Phase II (KMG-II): from individual species to whole genera.</title>
        <authorList>
            <person name="Goeker M."/>
        </authorList>
    </citation>
    <scope>NUCLEOTIDE SEQUENCE [LARGE SCALE GENOMIC DNA]</scope>
    <source>
        <strain evidence="2 3">DSM 18064</strain>
    </source>
</reference>
<keyword evidence="1" id="KW-0732">Signal</keyword>
<protein>
    <submittedName>
        <fullName evidence="2">Uncharacterized protein</fullName>
    </submittedName>
</protein>
<feature type="signal peptide" evidence="1">
    <location>
        <begin position="1"/>
        <end position="21"/>
    </location>
</feature>
<name>A0A2T5BRU2_9RHOB</name>
<dbReference type="OrthoDB" id="7021399at2"/>
<evidence type="ECO:0000256" key="1">
    <source>
        <dbReference type="SAM" id="SignalP"/>
    </source>
</evidence>
<comment type="caution">
    <text evidence="2">The sequence shown here is derived from an EMBL/GenBank/DDBJ whole genome shotgun (WGS) entry which is preliminary data.</text>
</comment>
<sequence length="138" mass="14766">MKTGFFACTIALGFMTQFAQAGAIDTFRQICVSNAGNPSAIIAAGNKAGFGMEKMAVGAIGFRTKTDESLQVNVATKHKFECAVTTSDMANFEQVRADFFKSLGLKPKRGTARGIIGGKTYTFLHDTRGGEAFVMFSN</sequence>
<evidence type="ECO:0000313" key="2">
    <source>
        <dbReference type="EMBL" id="PTN02005.1"/>
    </source>
</evidence>
<feature type="chain" id="PRO_5015704113" evidence="1">
    <location>
        <begin position="22"/>
        <end position="138"/>
    </location>
</feature>
<proteinExistence type="predicted"/>
<gene>
    <name evidence="2" type="ORF">C8N32_109129</name>
</gene>
<keyword evidence="3" id="KW-1185">Reference proteome</keyword>